<dbReference type="Pfam" id="PF00171">
    <property type="entry name" value="Aldedh"/>
    <property type="match status" value="1"/>
</dbReference>
<protein>
    <submittedName>
        <fullName evidence="6">Aldehyde dehydrogenase (NAD+)</fullName>
        <ecNumber evidence="6">1.2.1.3</ecNumber>
    </submittedName>
</protein>
<dbReference type="RefSeq" id="WP_183334995.1">
    <property type="nucleotide sequence ID" value="NZ_BMHX01000005.1"/>
</dbReference>
<dbReference type="Gene3D" id="3.40.309.10">
    <property type="entry name" value="Aldehyde Dehydrogenase, Chain A, domain 2"/>
    <property type="match status" value="1"/>
</dbReference>
<keyword evidence="2 4" id="KW-0560">Oxidoreductase</keyword>
<comment type="similarity">
    <text evidence="1 4">Belongs to the aldehyde dehydrogenase family.</text>
</comment>
<dbReference type="CDD" id="cd07109">
    <property type="entry name" value="ALDH_AAS00426"/>
    <property type="match status" value="1"/>
</dbReference>
<dbReference type="FunFam" id="3.40.605.10:FF:000007">
    <property type="entry name" value="NAD/NADP-dependent betaine aldehyde dehydrogenase"/>
    <property type="match status" value="1"/>
</dbReference>
<name>A0A841K8M7_9HYPH</name>
<gene>
    <name evidence="6" type="ORF">HNQ73_002292</name>
</gene>
<proteinExistence type="inferred from homology"/>
<dbReference type="InterPro" id="IPR015590">
    <property type="entry name" value="Aldehyde_DH_dom"/>
</dbReference>
<feature type="domain" description="Aldehyde dehydrogenase" evidence="5">
    <location>
        <begin position="27"/>
        <end position="490"/>
    </location>
</feature>
<dbReference type="InterPro" id="IPR016163">
    <property type="entry name" value="Ald_DH_C"/>
</dbReference>
<dbReference type="InterPro" id="IPR016161">
    <property type="entry name" value="Ald_DH/histidinol_DH"/>
</dbReference>
<evidence type="ECO:0000256" key="2">
    <source>
        <dbReference type="ARBA" id="ARBA00023002"/>
    </source>
</evidence>
<dbReference type="GO" id="GO:0004029">
    <property type="term" value="F:aldehyde dehydrogenase (NAD+) activity"/>
    <property type="evidence" value="ECO:0007669"/>
    <property type="project" value="UniProtKB-EC"/>
</dbReference>
<evidence type="ECO:0000256" key="1">
    <source>
        <dbReference type="ARBA" id="ARBA00009986"/>
    </source>
</evidence>
<dbReference type="PROSITE" id="PS00687">
    <property type="entry name" value="ALDEHYDE_DEHYDR_GLU"/>
    <property type="match status" value="1"/>
</dbReference>
<dbReference type="EMBL" id="JACHEH010000005">
    <property type="protein sequence ID" value="MBB6168655.1"/>
    <property type="molecule type" value="Genomic_DNA"/>
</dbReference>
<sequence length="495" mass="52128">MSVSATAKKREAARLQPAKGIFIDNQWQPSESGGTIDVIAPAEGRPFAQIAAGNAADVDKAVKAARRAYETGAWGRLTAAERGRLLIRLADAVLAAAEDLARLEARDTGKPMKQARADIAALARYFEFYGGAADKLHGETIPFLQGYFVATERIPHGVTGHIIPWNYPAQMFGRTLAPALAVGNATVIKPAEEACLTPLRVAEMAAEVGFPEGAINVVPGLGGVAGRALSEHPGIDFISFTGSPEVGVLIQTAAARNHIGCTLELGGKSPQIVFADVDLEAALPALVNGIVQNAGQTCSAGSRLLVERQAYDRVVAAVVERFNALRAGTPEMDLDLGPIISARQKARVEQFCNGAGADGIDLLAEGQIAEGTPAEGYFVTPKLFGPVPRSTPLAREEVFGPVMAVIPFDDEADAIALANGTDYGLIAGVWTQNASRATRVARSIRAGQVYVNAYGAGGGIELPFGGMRKSGHGREKGFEALHDFSTLRTIVFKHN</sequence>
<feature type="active site" evidence="3">
    <location>
        <position position="264"/>
    </location>
</feature>
<reference evidence="6 7" key="1">
    <citation type="submission" date="2020-08" db="EMBL/GenBank/DDBJ databases">
        <title>Genomic Encyclopedia of Type Strains, Phase IV (KMG-IV): sequencing the most valuable type-strain genomes for metagenomic binning, comparative biology and taxonomic classification.</title>
        <authorList>
            <person name="Goeker M."/>
        </authorList>
    </citation>
    <scope>NUCLEOTIDE SEQUENCE [LARGE SCALE GENOMIC DNA]</scope>
    <source>
        <strain evidence="6 7">DSM 101465</strain>
    </source>
</reference>
<dbReference type="PROSITE" id="PS00070">
    <property type="entry name" value="ALDEHYDE_DEHYDR_CYS"/>
    <property type="match status" value="1"/>
</dbReference>
<dbReference type="EC" id="1.2.1.3" evidence="6"/>
<dbReference type="InterPro" id="IPR029510">
    <property type="entry name" value="Ald_DH_CS_GLU"/>
</dbReference>
<keyword evidence="7" id="KW-1185">Reference proteome</keyword>
<dbReference type="Gene3D" id="3.40.605.10">
    <property type="entry name" value="Aldehyde Dehydrogenase, Chain A, domain 1"/>
    <property type="match status" value="1"/>
</dbReference>
<accession>A0A841K8M7</accession>
<dbReference type="Proteomes" id="UP000588017">
    <property type="component" value="Unassembled WGS sequence"/>
</dbReference>
<evidence type="ECO:0000256" key="3">
    <source>
        <dbReference type="PROSITE-ProRule" id="PRU10007"/>
    </source>
</evidence>
<dbReference type="AlphaFoldDB" id="A0A841K8M7"/>
<evidence type="ECO:0000259" key="5">
    <source>
        <dbReference type="Pfam" id="PF00171"/>
    </source>
</evidence>
<comment type="caution">
    <text evidence="6">The sequence shown here is derived from an EMBL/GenBank/DDBJ whole genome shotgun (WGS) entry which is preliminary data.</text>
</comment>
<evidence type="ECO:0000313" key="6">
    <source>
        <dbReference type="EMBL" id="MBB6168655.1"/>
    </source>
</evidence>
<dbReference type="SUPFAM" id="SSF53720">
    <property type="entry name" value="ALDH-like"/>
    <property type="match status" value="1"/>
</dbReference>
<dbReference type="PANTHER" id="PTHR11699">
    <property type="entry name" value="ALDEHYDE DEHYDROGENASE-RELATED"/>
    <property type="match status" value="1"/>
</dbReference>
<organism evidence="6 7">
    <name type="scientific">Chelatococcus composti</name>
    <dbReference type="NCBI Taxonomy" id="1743235"/>
    <lineage>
        <taxon>Bacteria</taxon>
        <taxon>Pseudomonadati</taxon>
        <taxon>Pseudomonadota</taxon>
        <taxon>Alphaproteobacteria</taxon>
        <taxon>Hyphomicrobiales</taxon>
        <taxon>Chelatococcaceae</taxon>
        <taxon>Chelatococcus</taxon>
    </lineage>
</organism>
<evidence type="ECO:0000313" key="7">
    <source>
        <dbReference type="Proteomes" id="UP000588017"/>
    </source>
</evidence>
<evidence type="ECO:0000256" key="4">
    <source>
        <dbReference type="RuleBase" id="RU003345"/>
    </source>
</evidence>
<dbReference type="InterPro" id="IPR016160">
    <property type="entry name" value="Ald_DH_CS_CYS"/>
</dbReference>
<dbReference type="InterPro" id="IPR016162">
    <property type="entry name" value="Ald_DH_N"/>
</dbReference>